<sequence>MRFGMMSLRCWSTGTPTWVAPQPSNEVNGALQRRSSRRDLASPRDDVCVSRRCQRLFRICTGNAARPRQCSAAQEKSAAFRSASAAGATVETCSSHFRFIAIAPPRRQNDVSEGQAPAERSGQLFTTGWSNAMTRRILLGILATIAIASYAVPAGSYQPLIVRVVTIGGETGPAFYSSIEQGYRFIGRPGILDVGQTTTPSSPKTEAGGQTMVTAEMENRTGR</sequence>
<organism evidence="2 3">
    <name type="scientific">Jiella pelagia</name>
    <dbReference type="NCBI Taxonomy" id="2986949"/>
    <lineage>
        <taxon>Bacteria</taxon>
        <taxon>Pseudomonadati</taxon>
        <taxon>Pseudomonadota</taxon>
        <taxon>Alphaproteobacteria</taxon>
        <taxon>Hyphomicrobiales</taxon>
        <taxon>Aurantimonadaceae</taxon>
        <taxon>Jiella</taxon>
    </lineage>
</organism>
<gene>
    <name evidence="2" type="ORF">OH818_19650</name>
</gene>
<evidence type="ECO:0000313" key="3">
    <source>
        <dbReference type="Proteomes" id="UP001164020"/>
    </source>
</evidence>
<feature type="compositionally biased region" description="Polar residues" evidence="1">
    <location>
        <begin position="195"/>
        <end position="204"/>
    </location>
</feature>
<keyword evidence="3" id="KW-1185">Reference proteome</keyword>
<reference evidence="2" key="1">
    <citation type="submission" date="2022-12" db="EMBL/GenBank/DDBJ databases">
        <title>Jiella pelagia sp. nov., isolated from phosphonate enriched culture of Northwest Pacific surface seawater.</title>
        <authorList>
            <person name="Shin D.Y."/>
            <person name="Hwang C.Y."/>
        </authorList>
    </citation>
    <scope>NUCLEOTIDE SEQUENCE</scope>
    <source>
        <strain evidence="2">HL-NP1</strain>
    </source>
</reference>
<accession>A0ABY7BWA0</accession>
<evidence type="ECO:0000256" key="1">
    <source>
        <dbReference type="SAM" id="MobiDB-lite"/>
    </source>
</evidence>
<evidence type="ECO:0000313" key="2">
    <source>
        <dbReference type="EMBL" id="WAP67677.1"/>
    </source>
</evidence>
<dbReference type="EMBL" id="CP114029">
    <property type="protein sequence ID" value="WAP67677.1"/>
    <property type="molecule type" value="Genomic_DNA"/>
</dbReference>
<feature type="region of interest" description="Disordered" evidence="1">
    <location>
        <begin position="195"/>
        <end position="223"/>
    </location>
</feature>
<dbReference type="Proteomes" id="UP001164020">
    <property type="component" value="Chromosome"/>
</dbReference>
<protein>
    <submittedName>
        <fullName evidence="2">Uncharacterized protein</fullName>
    </submittedName>
</protein>
<name>A0ABY7BWA0_9HYPH</name>
<proteinExistence type="predicted"/>